<protein>
    <submittedName>
        <fullName evidence="2">Uncharacterized protein</fullName>
    </submittedName>
</protein>
<name>A0A9P8HKX1_9HYPO</name>
<proteinExistence type="predicted"/>
<sequence length="257" mass="28959">MDYYSEESIKLGYACSLVAKLILISENQPYYTEHDDYLAVAMLDLVASQPMSVFEEWLTFAEGRLRVVLELRLTKFIEEAKKAKGEQAQFSRRRMEERQNALAEEIEIADDYDSDDEVLEDEDLDFASDTEDAAVTPDDVDDTVAQEQLEVAPDAVKEVIAEDPTEAAQAEVSVAAQEPAEAAQAEVSVVAQEHIDAARQSMMLPLKERLMRPTKKRPPLLMKESKMVSRKGVLQTRLPPTRRPLSRSIEIWAGQPL</sequence>
<dbReference type="Proteomes" id="UP000826573">
    <property type="component" value="Unassembled WGS sequence"/>
</dbReference>
<dbReference type="AlphaFoldDB" id="A0A9P8HKX1"/>
<feature type="region of interest" description="Disordered" evidence="1">
    <location>
        <begin position="211"/>
        <end position="240"/>
    </location>
</feature>
<dbReference type="EMBL" id="JAIMJC010000005">
    <property type="protein sequence ID" value="KAH0524386.1"/>
    <property type="molecule type" value="Genomic_DNA"/>
</dbReference>
<reference evidence="2 3" key="1">
    <citation type="submission" date="2021-08" db="EMBL/GenBank/DDBJ databases">
        <title>The highly contiguous genome resource for Trichoderma semiorbis FJ059, a fungal antagonistic to plant pathogens.</title>
        <authorList>
            <person name="Liu T."/>
        </authorList>
    </citation>
    <scope>NUCLEOTIDE SEQUENCE [LARGE SCALE GENOMIC DNA]</scope>
    <source>
        <strain evidence="2 3">FJ059</strain>
    </source>
</reference>
<keyword evidence="3" id="KW-1185">Reference proteome</keyword>
<comment type="caution">
    <text evidence="2">The sequence shown here is derived from an EMBL/GenBank/DDBJ whole genome shotgun (WGS) entry which is preliminary data.</text>
</comment>
<evidence type="ECO:0000313" key="3">
    <source>
        <dbReference type="Proteomes" id="UP000826573"/>
    </source>
</evidence>
<accession>A0A9P8HKX1</accession>
<gene>
    <name evidence="2" type="ORF">TsFJ059_006910</name>
</gene>
<evidence type="ECO:0000256" key="1">
    <source>
        <dbReference type="SAM" id="MobiDB-lite"/>
    </source>
</evidence>
<organism evidence="2 3">
    <name type="scientific">Trichoderma semiorbis</name>
    <dbReference type="NCBI Taxonomy" id="1491008"/>
    <lineage>
        <taxon>Eukaryota</taxon>
        <taxon>Fungi</taxon>
        <taxon>Dikarya</taxon>
        <taxon>Ascomycota</taxon>
        <taxon>Pezizomycotina</taxon>
        <taxon>Sordariomycetes</taxon>
        <taxon>Hypocreomycetidae</taxon>
        <taxon>Hypocreales</taxon>
        <taxon>Hypocreaceae</taxon>
        <taxon>Trichoderma</taxon>
    </lineage>
</organism>
<evidence type="ECO:0000313" key="2">
    <source>
        <dbReference type="EMBL" id="KAH0524386.1"/>
    </source>
</evidence>